<comment type="caution">
    <text evidence="7">The sequence shown here is derived from an EMBL/GenBank/DDBJ whole genome shotgun (WGS) entry which is preliminary data.</text>
</comment>
<feature type="transmembrane region" description="Helical" evidence="5">
    <location>
        <begin position="228"/>
        <end position="249"/>
    </location>
</feature>
<keyword evidence="8" id="KW-1185">Reference proteome</keyword>
<organism evidence="7 8">
    <name type="scientific">Desmospora profundinema</name>
    <dbReference type="NCBI Taxonomy" id="1571184"/>
    <lineage>
        <taxon>Bacteria</taxon>
        <taxon>Bacillati</taxon>
        <taxon>Bacillota</taxon>
        <taxon>Bacilli</taxon>
        <taxon>Bacillales</taxon>
        <taxon>Thermoactinomycetaceae</taxon>
        <taxon>Desmospora</taxon>
    </lineage>
</organism>
<keyword evidence="4 5" id="KW-0472">Membrane</keyword>
<evidence type="ECO:0000256" key="2">
    <source>
        <dbReference type="ARBA" id="ARBA00022692"/>
    </source>
</evidence>
<proteinExistence type="predicted"/>
<feature type="domain" description="HTTM-like" evidence="6">
    <location>
        <begin position="10"/>
        <end position="293"/>
    </location>
</feature>
<dbReference type="InterPro" id="IPR011020">
    <property type="entry name" value="HTTM-like"/>
</dbReference>
<dbReference type="Pfam" id="PF04134">
    <property type="entry name" value="DCC1-like"/>
    <property type="match status" value="1"/>
</dbReference>
<keyword evidence="2 5" id="KW-0812">Transmembrane</keyword>
<feature type="transmembrane region" description="Helical" evidence="5">
    <location>
        <begin position="99"/>
        <end position="114"/>
    </location>
</feature>
<dbReference type="SMART" id="SM00752">
    <property type="entry name" value="HTTM"/>
    <property type="match status" value="1"/>
</dbReference>
<dbReference type="PANTHER" id="PTHR39535:SF2">
    <property type="entry name" value="HTTM DOMAIN-CONTAINING PROTEIN"/>
    <property type="match status" value="1"/>
</dbReference>
<comment type="subcellular location">
    <subcellularLocation>
        <location evidence="1">Endomembrane system</location>
        <topology evidence="1">Multi-pass membrane protein</topology>
    </subcellularLocation>
</comment>
<name>A0ABU1ILY1_9BACL</name>
<dbReference type="Pfam" id="PF05090">
    <property type="entry name" value="HTTM"/>
    <property type="match status" value="1"/>
</dbReference>
<feature type="transmembrane region" description="Helical" evidence="5">
    <location>
        <begin position="256"/>
        <end position="282"/>
    </location>
</feature>
<feature type="transmembrane region" description="Helical" evidence="5">
    <location>
        <begin position="75"/>
        <end position="92"/>
    </location>
</feature>
<dbReference type="InterPro" id="IPR007263">
    <property type="entry name" value="DCC1-like"/>
</dbReference>
<feature type="transmembrane region" description="Helical" evidence="5">
    <location>
        <begin position="126"/>
        <end position="148"/>
    </location>
</feature>
<evidence type="ECO:0000256" key="4">
    <source>
        <dbReference type="ARBA" id="ARBA00023136"/>
    </source>
</evidence>
<evidence type="ECO:0000256" key="3">
    <source>
        <dbReference type="ARBA" id="ARBA00022989"/>
    </source>
</evidence>
<feature type="transmembrane region" description="Helical" evidence="5">
    <location>
        <begin position="169"/>
        <end position="188"/>
    </location>
</feature>
<keyword evidence="3 5" id="KW-1133">Transmembrane helix</keyword>
<dbReference type="RefSeq" id="WP_309864825.1">
    <property type="nucleotide sequence ID" value="NZ_JAVDQG010000003.1"/>
</dbReference>
<evidence type="ECO:0000259" key="6">
    <source>
        <dbReference type="SMART" id="SM00752"/>
    </source>
</evidence>
<dbReference type="InterPro" id="IPR053934">
    <property type="entry name" value="HTTM_dom"/>
</dbReference>
<evidence type="ECO:0000313" key="7">
    <source>
        <dbReference type="EMBL" id="MDR6225780.1"/>
    </source>
</evidence>
<dbReference type="PANTHER" id="PTHR39535">
    <property type="entry name" value="SPORULATION-DELAYING PROTEIN SDPB"/>
    <property type="match status" value="1"/>
</dbReference>
<evidence type="ECO:0000256" key="1">
    <source>
        <dbReference type="ARBA" id="ARBA00004127"/>
    </source>
</evidence>
<sequence>MITRIERWLSRPHTLVGVALFRIFTGLGIVFFLLYHWQDRHLLWGDAGLWPREAYLAESADRGIWTLFHLAQSPWLLEIVYVGGLMATLLFTVGLWTRWMSLFVFLVFWSLYYRNPNVTNGGDNLIRIQLLFFIFTQAGARLSVDAWLRRRRKDVIPRFLRSLRPYSALFHNLAVASMVVQLLLLYFTSGMYKVMGTMWQEGTAVYYAMRVQDFVWPGVSERVWTSEAGIVFLTYSSVLFQIAFPFLLLHRWTKYAAVAGAVLFHTGVGLMMNLMLFSWYMIGCEWLLLRDREYRWLKNGLLQVFSGKGAIGLNRETTGNNRISTMAITVFYDGWCPFCTKSVKTASRLDWFGWIRFVSFREPGVVTQWGLDPDRLEKRLHSTADGIRFQEGIDGIIQMTGRLPLLWPALPLLWLAKGMGFGQRLYDWIASRRTIIPTGGCDDHCDLRPPSDQA</sequence>
<feature type="transmembrane region" description="Helical" evidence="5">
    <location>
        <begin position="12"/>
        <end position="35"/>
    </location>
</feature>
<gene>
    <name evidence="7" type="ORF">JOE21_001778</name>
</gene>
<evidence type="ECO:0000313" key="8">
    <source>
        <dbReference type="Proteomes" id="UP001185012"/>
    </source>
</evidence>
<dbReference type="EMBL" id="JAVDQG010000003">
    <property type="protein sequence ID" value="MDR6225780.1"/>
    <property type="molecule type" value="Genomic_DNA"/>
</dbReference>
<evidence type="ECO:0000256" key="5">
    <source>
        <dbReference type="SAM" id="Phobius"/>
    </source>
</evidence>
<dbReference type="InterPro" id="IPR052964">
    <property type="entry name" value="Sporulation_signal_mat"/>
</dbReference>
<accession>A0ABU1ILY1</accession>
<reference evidence="7 8" key="1">
    <citation type="submission" date="2023-07" db="EMBL/GenBank/DDBJ databases">
        <title>Genomic Encyclopedia of Type Strains, Phase IV (KMG-IV): sequencing the most valuable type-strain genomes for metagenomic binning, comparative biology and taxonomic classification.</title>
        <authorList>
            <person name="Goeker M."/>
        </authorList>
    </citation>
    <scope>NUCLEOTIDE SEQUENCE [LARGE SCALE GENOMIC DNA]</scope>
    <source>
        <strain evidence="7 8">DSM 45903</strain>
    </source>
</reference>
<dbReference type="Proteomes" id="UP001185012">
    <property type="component" value="Unassembled WGS sequence"/>
</dbReference>
<protein>
    <submittedName>
        <fullName evidence="7">DCC family thiol-disulfide oxidoreductase YuxK/uncharacterized membrane protein YphA (DoxX/SURF4 family)</fullName>
    </submittedName>
</protein>